<evidence type="ECO:0000313" key="5">
    <source>
        <dbReference type="Proteomes" id="UP000235005"/>
    </source>
</evidence>
<keyword evidence="2" id="KW-0472">Membrane</keyword>
<reference evidence="4 5" key="1">
    <citation type="submission" date="2018-01" db="EMBL/GenBank/DDBJ databases">
        <title>The draft genome sequence of Halioglobus lutimaris HF004.</title>
        <authorList>
            <person name="Du Z.-J."/>
            <person name="Shi M.-J."/>
        </authorList>
    </citation>
    <scope>NUCLEOTIDE SEQUENCE [LARGE SCALE GENOMIC DNA]</scope>
    <source>
        <strain evidence="4 5">HF004</strain>
    </source>
</reference>
<keyword evidence="2" id="KW-0812">Transmembrane</keyword>
<proteinExistence type="predicted"/>
<dbReference type="AlphaFoldDB" id="A0A2N5X6N5"/>
<evidence type="ECO:0000256" key="1">
    <source>
        <dbReference type="SAM" id="MobiDB-lite"/>
    </source>
</evidence>
<accession>A0A2N5X6N5</accession>
<gene>
    <name evidence="4" type="ORF">C0039_02745</name>
</gene>
<protein>
    <recommendedName>
        <fullName evidence="3">Type II secretion system protein GspB C-terminal domain-containing protein</fullName>
    </recommendedName>
</protein>
<dbReference type="Pfam" id="PF16537">
    <property type="entry name" value="T2SSB"/>
    <property type="match status" value="1"/>
</dbReference>
<dbReference type="Proteomes" id="UP000235005">
    <property type="component" value="Unassembled WGS sequence"/>
</dbReference>
<name>A0A2N5X6N5_9GAMM</name>
<organism evidence="4 5">
    <name type="scientific">Pseudohalioglobus lutimaris</name>
    <dbReference type="NCBI Taxonomy" id="1737061"/>
    <lineage>
        <taxon>Bacteria</taxon>
        <taxon>Pseudomonadati</taxon>
        <taxon>Pseudomonadota</taxon>
        <taxon>Gammaproteobacteria</taxon>
        <taxon>Cellvibrionales</taxon>
        <taxon>Halieaceae</taxon>
        <taxon>Pseudohalioglobus</taxon>
    </lineage>
</organism>
<feature type="domain" description="Type II secretion system protein GspB C-terminal" evidence="3">
    <location>
        <begin position="210"/>
        <end position="269"/>
    </location>
</feature>
<feature type="region of interest" description="Disordered" evidence="1">
    <location>
        <begin position="141"/>
        <end position="164"/>
    </location>
</feature>
<sequence>MSLILDALNRSREDSGEVPGLATRHAYSEQQPDRRLLLLVIALLCTLLVIAWLVWDRSDSDKHVDMATPQEMVAAGPGQSAVAPAAPVVLPERQPLKADSAAAMDSADNAIKEPATPAVEPAVAPEVEALYQPAERTPDILAAGPAPKTKPQLEREQAAPTPVAVAAPEETDVDIGRLVRQAEGDLEDARLAEHPAPFISELSQQAKDAIPTVYYQRHEYSGRASQSRVVLNGKPLAKGDSPAPGIRVEEILADSVVLNHEGTQFRLRALNSWVNL</sequence>
<keyword evidence="2" id="KW-1133">Transmembrane helix</keyword>
<dbReference type="InterPro" id="IPR032389">
    <property type="entry name" value="GspB_C"/>
</dbReference>
<comment type="caution">
    <text evidence="4">The sequence shown here is derived from an EMBL/GenBank/DDBJ whole genome shotgun (WGS) entry which is preliminary data.</text>
</comment>
<evidence type="ECO:0000256" key="2">
    <source>
        <dbReference type="SAM" id="Phobius"/>
    </source>
</evidence>
<dbReference type="EMBL" id="PKUS01000002">
    <property type="protein sequence ID" value="PLW70145.1"/>
    <property type="molecule type" value="Genomic_DNA"/>
</dbReference>
<dbReference type="GO" id="GO:0015627">
    <property type="term" value="C:type II protein secretion system complex"/>
    <property type="evidence" value="ECO:0007669"/>
    <property type="project" value="InterPro"/>
</dbReference>
<keyword evidence="5" id="KW-1185">Reference proteome</keyword>
<feature type="transmembrane region" description="Helical" evidence="2">
    <location>
        <begin position="36"/>
        <end position="55"/>
    </location>
</feature>
<evidence type="ECO:0000313" key="4">
    <source>
        <dbReference type="EMBL" id="PLW70145.1"/>
    </source>
</evidence>
<evidence type="ECO:0000259" key="3">
    <source>
        <dbReference type="Pfam" id="PF16537"/>
    </source>
</evidence>
<dbReference type="OrthoDB" id="5432325at2"/>
<dbReference type="RefSeq" id="WP_101517168.1">
    <property type="nucleotide sequence ID" value="NZ_PKUS01000002.1"/>
</dbReference>